<dbReference type="EMBL" id="SDMR01000007">
    <property type="protein sequence ID" value="TBT95021.1"/>
    <property type="molecule type" value="Genomic_DNA"/>
</dbReference>
<accession>A0A4V2JT62</accession>
<dbReference type="PROSITE" id="PS51257">
    <property type="entry name" value="PROKAR_LIPOPROTEIN"/>
    <property type="match status" value="1"/>
</dbReference>
<proteinExistence type="predicted"/>
<evidence type="ECO:0000256" key="2">
    <source>
        <dbReference type="SAM" id="SignalP"/>
    </source>
</evidence>
<gene>
    <name evidence="3" type="ORF">ET996_07030</name>
</gene>
<evidence type="ECO:0000256" key="1">
    <source>
        <dbReference type="SAM" id="MobiDB-lite"/>
    </source>
</evidence>
<sequence>MTDSSGRVRPPRLARTAALAAASLTLATGCTPSGPASSPTPPASTAAASSAASAASAPTASTPTQQTSAAGSKLSGAADDPDAWRKLAGVALDGGALKVDHYALVMGVTPAADGGATLSIDRVERVTSGKPEDGVYRNDVVTFENLSLPAGSVILVDPGNAYQPLSATDFAAYVPMNEGGVPVAVLSAKPGSPLVLIELYQE</sequence>
<feature type="chain" id="PRO_5039071772" evidence="2">
    <location>
        <begin position="28"/>
        <end position="202"/>
    </location>
</feature>
<comment type="caution">
    <text evidence="3">The sequence shown here is derived from an EMBL/GenBank/DDBJ whole genome shotgun (WGS) entry which is preliminary data.</text>
</comment>
<dbReference type="RefSeq" id="WP_131171858.1">
    <property type="nucleotide sequence ID" value="NZ_FXTL01000006.1"/>
</dbReference>
<feature type="compositionally biased region" description="Low complexity" evidence="1">
    <location>
        <begin position="28"/>
        <end position="72"/>
    </location>
</feature>
<organism evidence="3 4">
    <name type="scientific">Propioniciclava tarda</name>
    <dbReference type="NCBI Taxonomy" id="433330"/>
    <lineage>
        <taxon>Bacteria</taxon>
        <taxon>Bacillati</taxon>
        <taxon>Actinomycetota</taxon>
        <taxon>Actinomycetes</taxon>
        <taxon>Propionibacteriales</taxon>
        <taxon>Propionibacteriaceae</taxon>
        <taxon>Propioniciclava</taxon>
    </lineage>
</organism>
<feature type="region of interest" description="Disordered" evidence="1">
    <location>
        <begin position="28"/>
        <end position="78"/>
    </location>
</feature>
<feature type="signal peptide" evidence="2">
    <location>
        <begin position="1"/>
        <end position="27"/>
    </location>
</feature>
<name>A0A4V2JT62_PROTD</name>
<dbReference type="AlphaFoldDB" id="A0A4V2JT62"/>
<keyword evidence="2" id="KW-0732">Signal</keyword>
<evidence type="ECO:0000313" key="4">
    <source>
        <dbReference type="Proteomes" id="UP000291933"/>
    </source>
</evidence>
<keyword evidence="4" id="KW-1185">Reference proteome</keyword>
<reference evidence="3 4" key="1">
    <citation type="submission" date="2019-01" db="EMBL/GenBank/DDBJ databases">
        <title>Lactibacter flavus gen. nov., sp. nov., a novel bacterium of the family Propionibacteriaceae isolated from raw milk and dairy products.</title>
        <authorList>
            <person name="Huptas C."/>
            <person name="Wenning M."/>
            <person name="Breitenwieser F."/>
            <person name="Doll E."/>
            <person name="Von Neubeck M."/>
            <person name="Busse H.-J."/>
            <person name="Scherer S."/>
        </authorList>
    </citation>
    <scope>NUCLEOTIDE SEQUENCE [LARGE SCALE GENOMIC DNA]</scope>
    <source>
        <strain evidence="4">DSM 22130 / JCM 15804 / WR061</strain>
    </source>
</reference>
<evidence type="ECO:0000313" key="3">
    <source>
        <dbReference type="EMBL" id="TBT95021.1"/>
    </source>
</evidence>
<protein>
    <submittedName>
        <fullName evidence="3">Uncharacterized protein</fullName>
    </submittedName>
</protein>
<dbReference type="Proteomes" id="UP000291933">
    <property type="component" value="Unassembled WGS sequence"/>
</dbReference>